<feature type="binding site" evidence="2">
    <location>
        <position position="104"/>
    </location>
    <ligand>
        <name>Mn(2+)</name>
        <dbReference type="ChEBI" id="CHEBI:29035"/>
        <label>2</label>
    </ligand>
</feature>
<reference evidence="4" key="2">
    <citation type="submission" date="2023-04" db="EMBL/GenBank/DDBJ databases">
        <title>'Rhodoalgimonas zhirmunskyi' gen. nov., isolated from a red alga.</title>
        <authorList>
            <person name="Nedashkovskaya O.I."/>
            <person name="Otstavnykh N.Y."/>
            <person name="Bystritskaya E.P."/>
            <person name="Balabanova L.A."/>
            <person name="Isaeva M.P."/>
        </authorList>
    </citation>
    <scope>NUCLEOTIDE SEQUENCE</scope>
    <source>
        <strain evidence="4">10Alg 79</strain>
    </source>
</reference>
<keyword evidence="5" id="KW-1185">Reference proteome</keyword>
<dbReference type="RefSeq" id="WP_317624190.1">
    <property type="nucleotide sequence ID" value="NZ_JANFFA010000001.1"/>
</dbReference>
<dbReference type="GO" id="GO:0019877">
    <property type="term" value="P:diaminopimelate biosynthetic process"/>
    <property type="evidence" value="ECO:0007669"/>
    <property type="project" value="UniProtKB-ARBA"/>
</dbReference>
<evidence type="ECO:0000313" key="4">
    <source>
        <dbReference type="EMBL" id="MDQ2092564.1"/>
    </source>
</evidence>
<feature type="binding site" evidence="2">
    <location>
        <position position="137"/>
    </location>
    <ligand>
        <name>Mn(2+)</name>
        <dbReference type="ChEBI" id="CHEBI:29035"/>
        <label>2</label>
    </ligand>
</feature>
<proteinExistence type="predicted"/>
<dbReference type="InterPro" id="IPR002933">
    <property type="entry name" value="Peptidase_M20"/>
</dbReference>
<dbReference type="Pfam" id="PF07687">
    <property type="entry name" value="M20_dimer"/>
    <property type="match status" value="1"/>
</dbReference>
<dbReference type="InterPro" id="IPR011650">
    <property type="entry name" value="Peptidase_M20_dimer"/>
</dbReference>
<sequence>MAVINRIAGLADEMTAWRRHIHENPELGRECHQTAAFVVERLKEFGITDITTGWAESGVVAVIEGQGEGPTIGLRADMDALPIMEETGLDYASKTPGKMHACGHDGHTAMLLGAAKYLSETRNFRGRAVLLFQPDEEGGGGGEAMVQEGVMEKYAIDEVYGIHNGPGIPQGFVAMTPGPLLAAVDAFYIDIQGKGGHGAQPHDAVDPVVAAVSIVQAIQSIVSRNNDSANRLVISVTEIHTGSATNIIPDTARITGTVRSFAPETRDMVERRMGEIVAGQAASYGVKATLDYDRGYPATVNHPEQTAFAVEVARDVVGEEMVDGNTTPIMAAEDFAYMLEARPGAYAFVGNGVDGATVHHPKYDFNDEIAPVGASYLARLVERAAPV</sequence>
<protein>
    <submittedName>
        <fullName evidence="4">M20 family metallopeptidase</fullName>
    </submittedName>
</protein>
<reference evidence="4" key="1">
    <citation type="submission" date="2022-07" db="EMBL/GenBank/DDBJ databases">
        <authorList>
            <person name="Otstavnykh N."/>
            <person name="Isaeva M."/>
            <person name="Bystritskaya E."/>
        </authorList>
    </citation>
    <scope>NUCLEOTIDE SEQUENCE</scope>
    <source>
        <strain evidence="4">10Alg 79</strain>
    </source>
</reference>
<dbReference type="AlphaFoldDB" id="A0AAJ1U3Z2"/>
<feature type="binding site" evidence="2">
    <location>
        <position position="163"/>
    </location>
    <ligand>
        <name>Mn(2+)</name>
        <dbReference type="ChEBI" id="CHEBI:29035"/>
        <label>2</label>
    </ligand>
</feature>
<dbReference type="SUPFAM" id="SSF53187">
    <property type="entry name" value="Zn-dependent exopeptidases"/>
    <property type="match status" value="1"/>
</dbReference>
<feature type="binding site" evidence="2">
    <location>
        <position position="102"/>
    </location>
    <ligand>
        <name>Mn(2+)</name>
        <dbReference type="ChEBI" id="CHEBI:29035"/>
        <label>2</label>
    </ligand>
</feature>
<dbReference type="PANTHER" id="PTHR11014">
    <property type="entry name" value="PEPTIDASE M20 FAMILY MEMBER"/>
    <property type="match status" value="1"/>
</dbReference>
<dbReference type="PIRSF" id="PIRSF005962">
    <property type="entry name" value="Pept_M20D_amidohydro"/>
    <property type="match status" value="1"/>
</dbReference>
<comment type="caution">
    <text evidence="4">The sequence shown here is derived from an EMBL/GenBank/DDBJ whole genome shotgun (WGS) entry which is preliminary data.</text>
</comment>
<evidence type="ECO:0000313" key="5">
    <source>
        <dbReference type="Proteomes" id="UP001227162"/>
    </source>
</evidence>
<dbReference type="Pfam" id="PF01546">
    <property type="entry name" value="Peptidase_M20"/>
    <property type="match status" value="1"/>
</dbReference>
<dbReference type="NCBIfam" id="TIGR01891">
    <property type="entry name" value="amidohydrolases"/>
    <property type="match status" value="1"/>
</dbReference>
<keyword evidence="2" id="KW-0479">Metal-binding</keyword>
<dbReference type="EMBL" id="JANFFA010000001">
    <property type="protein sequence ID" value="MDQ2092564.1"/>
    <property type="molecule type" value="Genomic_DNA"/>
</dbReference>
<dbReference type="PANTHER" id="PTHR11014:SF63">
    <property type="entry name" value="METALLOPEPTIDASE, PUTATIVE (AFU_ORTHOLOGUE AFUA_6G09600)-RELATED"/>
    <property type="match status" value="1"/>
</dbReference>
<dbReference type="InterPro" id="IPR036264">
    <property type="entry name" value="Bact_exopeptidase_dim_dom"/>
</dbReference>
<dbReference type="Gene3D" id="3.40.630.10">
    <property type="entry name" value="Zn peptidases"/>
    <property type="match status" value="1"/>
</dbReference>
<keyword evidence="2" id="KW-0464">Manganese</keyword>
<dbReference type="Gene3D" id="3.30.70.360">
    <property type="match status" value="1"/>
</dbReference>
<dbReference type="Proteomes" id="UP001227162">
    <property type="component" value="Unassembled WGS sequence"/>
</dbReference>
<feature type="binding site" evidence="2">
    <location>
        <position position="359"/>
    </location>
    <ligand>
        <name>Mn(2+)</name>
        <dbReference type="ChEBI" id="CHEBI:29035"/>
        <label>2</label>
    </ligand>
</feature>
<dbReference type="FunFam" id="3.30.70.360:FF:000001">
    <property type="entry name" value="N-acetyldiaminopimelate deacetylase"/>
    <property type="match status" value="1"/>
</dbReference>
<dbReference type="SUPFAM" id="SSF55031">
    <property type="entry name" value="Bacterial exopeptidase dimerisation domain"/>
    <property type="match status" value="1"/>
</dbReference>
<keyword evidence="1" id="KW-0378">Hydrolase</keyword>
<gene>
    <name evidence="4" type="ORF">NOI20_00395</name>
</gene>
<organism evidence="4 5">
    <name type="scientific">Rhodalgimonas zhirmunskyi</name>
    <dbReference type="NCBI Taxonomy" id="2964767"/>
    <lineage>
        <taxon>Bacteria</taxon>
        <taxon>Pseudomonadati</taxon>
        <taxon>Pseudomonadota</taxon>
        <taxon>Alphaproteobacteria</taxon>
        <taxon>Rhodobacterales</taxon>
        <taxon>Roseobacteraceae</taxon>
        <taxon>Rhodalgimonas</taxon>
    </lineage>
</organism>
<dbReference type="GO" id="GO:0046872">
    <property type="term" value="F:metal ion binding"/>
    <property type="evidence" value="ECO:0007669"/>
    <property type="project" value="UniProtKB-KW"/>
</dbReference>
<dbReference type="GO" id="GO:0050118">
    <property type="term" value="F:N-acetyldiaminopimelate deacetylase activity"/>
    <property type="evidence" value="ECO:0007669"/>
    <property type="project" value="UniProtKB-ARBA"/>
</dbReference>
<dbReference type="InterPro" id="IPR017439">
    <property type="entry name" value="Amidohydrolase"/>
</dbReference>
<evidence type="ECO:0000256" key="2">
    <source>
        <dbReference type="PIRSR" id="PIRSR005962-1"/>
    </source>
</evidence>
<feature type="domain" description="Peptidase M20 dimerisation" evidence="3">
    <location>
        <begin position="187"/>
        <end position="281"/>
    </location>
</feature>
<dbReference type="CDD" id="cd05666">
    <property type="entry name" value="M20_Acy1-like"/>
    <property type="match status" value="1"/>
</dbReference>
<evidence type="ECO:0000256" key="1">
    <source>
        <dbReference type="ARBA" id="ARBA00022801"/>
    </source>
</evidence>
<name>A0AAJ1U3Z2_9RHOB</name>
<evidence type="ECO:0000259" key="3">
    <source>
        <dbReference type="Pfam" id="PF07687"/>
    </source>
</evidence>
<accession>A0AAJ1U3Z2</accession>
<comment type="cofactor">
    <cofactor evidence="2">
        <name>Mn(2+)</name>
        <dbReference type="ChEBI" id="CHEBI:29035"/>
    </cofactor>
    <text evidence="2">The Mn(2+) ion enhances activity.</text>
</comment>